<accession>Q09AQ5</accession>
<feature type="region of interest" description="Disordered" evidence="1">
    <location>
        <begin position="415"/>
        <end position="439"/>
    </location>
</feature>
<gene>
    <name evidence="2" type="ORF">STIAU_8523</name>
</gene>
<dbReference type="Proteomes" id="UP000032702">
    <property type="component" value="Unassembled WGS sequence"/>
</dbReference>
<reference evidence="2 3" key="1">
    <citation type="submission" date="2006-04" db="EMBL/GenBank/DDBJ databases">
        <authorList>
            <person name="Nierman W.C."/>
        </authorList>
    </citation>
    <scope>NUCLEOTIDE SEQUENCE [LARGE SCALE GENOMIC DNA]</scope>
    <source>
        <strain evidence="2 3">DW4/3-1</strain>
    </source>
</reference>
<feature type="region of interest" description="Disordered" evidence="1">
    <location>
        <begin position="473"/>
        <end position="499"/>
    </location>
</feature>
<organism evidence="2 3">
    <name type="scientific">Stigmatella aurantiaca (strain DW4/3-1)</name>
    <dbReference type="NCBI Taxonomy" id="378806"/>
    <lineage>
        <taxon>Bacteria</taxon>
        <taxon>Pseudomonadati</taxon>
        <taxon>Myxococcota</taxon>
        <taxon>Myxococcia</taxon>
        <taxon>Myxococcales</taxon>
        <taxon>Cystobacterineae</taxon>
        <taxon>Archangiaceae</taxon>
        <taxon>Stigmatella</taxon>
    </lineage>
</organism>
<evidence type="ECO:0000256" key="1">
    <source>
        <dbReference type="SAM" id="MobiDB-lite"/>
    </source>
</evidence>
<evidence type="ECO:0000313" key="2">
    <source>
        <dbReference type="EMBL" id="EAU68809.1"/>
    </source>
</evidence>
<dbReference type="EMBL" id="AAMD01000012">
    <property type="protein sequence ID" value="EAU68809.1"/>
    <property type="molecule type" value="Genomic_DNA"/>
</dbReference>
<feature type="compositionally biased region" description="Low complexity" evidence="1">
    <location>
        <begin position="430"/>
        <end position="439"/>
    </location>
</feature>
<evidence type="ECO:0000313" key="3">
    <source>
        <dbReference type="Proteomes" id="UP000032702"/>
    </source>
</evidence>
<sequence>MPEQLQPHVRVMQLAQTLLEGDEDFQQGIHGAAQGGLEDLQRIAELLGLLAQLVCRGRVGSLGVARHALLHPLEALAQVAADTSSSVRVGVLELPQAQQEQGDRALRPALQRAPQPRRGVVEQRLPALLKGLEARAVLGCLLAGGLGQPVPLDVNVPHLAERVLELFDLALHLVQAARLPEHLKGRAQAAGGHAHVVDPLHGELPGEAGLGMAHIGQAAREDAPGGFIQPALGAEPADGGGLGHGGSAPRAHVHHLLGRFGPRPSENARVLLLEGHGGQKEVLQLFPLALGQVLVAAQVLGAHRGHGHHEEPVVALAARAVRLLLVHLEHSECPAGQHHARPGGHVPVHHRIQRVAVGPPGAGDEAPVIGVLKPPGQRSAEGEGLQLRLVLQLHSGAARRFDDDMESALLSPGRPLREVRNHSPEGLAVSPRPASRPAPGACQLIQSARLHPWQGGATVMNCSSPRGVCPNWEGGPHRPPSRVAPRRGGTAPCAGGPPR</sequence>
<dbReference type="AlphaFoldDB" id="Q09AQ5"/>
<protein>
    <submittedName>
        <fullName evidence="2">Uncharacterized protein</fullName>
    </submittedName>
</protein>
<comment type="caution">
    <text evidence="2">The sequence shown here is derived from an EMBL/GenBank/DDBJ whole genome shotgun (WGS) entry which is preliminary data.</text>
</comment>
<name>Q09AQ5_STIAD</name>
<proteinExistence type="predicted"/>